<feature type="domain" description="NACHT" evidence="5">
    <location>
        <begin position="221"/>
        <end position="348"/>
    </location>
</feature>
<dbReference type="InterPro" id="IPR025875">
    <property type="entry name" value="Leu-rich_rpt_4"/>
</dbReference>
<evidence type="ECO:0000256" key="3">
    <source>
        <dbReference type="ARBA" id="ARBA00022741"/>
    </source>
</evidence>
<dbReference type="PANTHER" id="PTHR46844">
    <property type="entry name" value="SLR5058 PROTEIN"/>
    <property type="match status" value="1"/>
</dbReference>
<dbReference type="Gene3D" id="3.40.50.300">
    <property type="entry name" value="P-loop containing nucleotide triphosphate hydrolases"/>
    <property type="match status" value="1"/>
</dbReference>
<dbReference type="InterPro" id="IPR027417">
    <property type="entry name" value="P-loop_NTPase"/>
</dbReference>
<keyword evidence="3" id="KW-0547">Nucleotide-binding</keyword>
<dbReference type="PANTHER" id="PTHR46844:SF1">
    <property type="entry name" value="SLR5058 PROTEIN"/>
    <property type="match status" value="1"/>
</dbReference>
<dbReference type="Proteomes" id="UP001237595">
    <property type="component" value="Unassembled WGS sequence"/>
</dbReference>
<dbReference type="PROSITE" id="PS50837">
    <property type="entry name" value="NACHT"/>
    <property type="match status" value="1"/>
</dbReference>
<evidence type="ECO:0000313" key="6">
    <source>
        <dbReference type="EMBL" id="MDI2031685.1"/>
    </source>
</evidence>
<dbReference type="InterPro" id="IPR054547">
    <property type="entry name" value="NNH1"/>
</dbReference>
<keyword evidence="2" id="KW-0677">Repeat</keyword>
<keyword evidence="7" id="KW-1185">Reference proteome</keyword>
<sequence length="1028" mass="113538">MTERLLAHVKQEFRDLSDGDREAVLHQVVLTLNHADLSDEAIMADDADPVKLARRLRTTLPAREAEFQLGEAGGRLYDVILDECCTSLARTLVHLPQFEPRATAELLSRLSTMANQVETVLSRLPIRSLTATEGEAEDEFSRRYLAKIRDDLDHLELFGLRFERLSRPQTRLSVAYIGLSVSKEDQTTATDKRSALPVSAWYPENRENQAIRVERVLSDHRLILLRGEAGGGKSTLLRWLAVTAARSAFTDELSSLNGCTPFLIKLRSYSGGRLPRPEEFLDDVAGTIVGVMPPGWVHQRLRSGQAVLLVDGVDEVTAPQRQAVREWLKGLVNEFPAIRIVVTSRPAAANVGWLRNEGFNTAFLEQLGAADLSALVRHWHDAVRECADLPCPPEKLPAYEAKLLARLESSPHLRSLATTPLLAAMLCALNIDRETLPRSRMGLYSAALEMLLETRDAKRNIPSSWTTPMERDQKVSLLQNLAWNLSMSNRVELPKPMVQRLVSDRLMAMPQVRADSKTVLDALLQRSGVIREPVPEKIDFVHRTVQEYLTAKQAADLGDMDLLVQYAHRDQWRETVVMAAGHANDPLRRELIQGILDRAQDEPRHARRLKLLAVACLETLPSVPEELKLALDRCLADLVPPRSERAARTLATAGEPVLARLPKTLEGLSKAVANATVQTAALINGPEALEILSRYACDKRATFELYKAWRYFDVEEYAERVLALAPRGGKAIVVNSSHFAALGKISPLNEVWGQLFESSGTPIDLSVLERHSSTLRTLILYTFGAPIDDGSMPGLPYLKDVTLGAFSGEDLRCLENLPESLRSLSLINCKKVQDYSSLSRFTELESLTLFDCLALRDVSQLPALKAVESISLSRSSLPQGSLGDLVNAAPNLRVVDLEDCKWVQDLSPLRKLDLQYLELKGTAVTHLDDLVGQTNLQRLDVGGTGISDLAPLEGLTNLRVIQLSGCEGIADLRPISALPQLESIRIAGISAGVDLTPFAGNRNIEVHIEAGQEVQGGEALGDQLKVDL</sequence>
<dbReference type="Gene3D" id="3.80.10.10">
    <property type="entry name" value="Ribonuclease Inhibitor"/>
    <property type="match status" value="1"/>
</dbReference>
<dbReference type="Pfam" id="PF12799">
    <property type="entry name" value="LRR_4"/>
    <property type="match status" value="1"/>
</dbReference>
<name>A0ABT6PUK8_9PSEU</name>
<accession>A0ABT6PUK8</accession>
<organism evidence="6 7">
    <name type="scientific">Saccharopolyspora ipomoeae</name>
    <dbReference type="NCBI Taxonomy" id="3042027"/>
    <lineage>
        <taxon>Bacteria</taxon>
        <taxon>Bacillati</taxon>
        <taxon>Actinomycetota</taxon>
        <taxon>Actinomycetes</taxon>
        <taxon>Pseudonocardiales</taxon>
        <taxon>Pseudonocardiaceae</taxon>
        <taxon>Saccharopolyspora</taxon>
    </lineage>
</organism>
<dbReference type="EMBL" id="JASAOF010000020">
    <property type="protein sequence ID" value="MDI2031685.1"/>
    <property type="molecule type" value="Genomic_DNA"/>
</dbReference>
<protein>
    <submittedName>
        <fullName evidence="6">NACHT domain-containing protein</fullName>
    </submittedName>
</protein>
<keyword evidence="4" id="KW-0067">ATP-binding</keyword>
<dbReference type="Pfam" id="PF05729">
    <property type="entry name" value="NACHT"/>
    <property type="match status" value="1"/>
</dbReference>
<dbReference type="InterPro" id="IPR032675">
    <property type="entry name" value="LRR_dom_sf"/>
</dbReference>
<evidence type="ECO:0000256" key="2">
    <source>
        <dbReference type="ARBA" id="ARBA00022737"/>
    </source>
</evidence>
<dbReference type="InterPro" id="IPR007111">
    <property type="entry name" value="NACHT_NTPase"/>
</dbReference>
<dbReference type="SUPFAM" id="SSF52540">
    <property type="entry name" value="P-loop containing nucleoside triphosphate hydrolases"/>
    <property type="match status" value="1"/>
</dbReference>
<evidence type="ECO:0000313" key="7">
    <source>
        <dbReference type="Proteomes" id="UP001237595"/>
    </source>
</evidence>
<reference evidence="6 7" key="1">
    <citation type="submission" date="2023-04" db="EMBL/GenBank/DDBJ databases">
        <title>Draft genome sequence of Saccharopolyspora sp. TS4A08 isolated from sweet potato rhizospheric soil.</title>
        <authorList>
            <person name="Suksaard P."/>
            <person name="Duangmal K."/>
        </authorList>
    </citation>
    <scope>NUCLEOTIDE SEQUENCE [LARGE SCALE GENOMIC DNA]</scope>
    <source>
        <strain evidence="6 7">TS4A08</strain>
    </source>
</reference>
<keyword evidence="1" id="KW-0433">Leucine-rich repeat</keyword>
<dbReference type="SUPFAM" id="SSF52058">
    <property type="entry name" value="L domain-like"/>
    <property type="match status" value="1"/>
</dbReference>
<proteinExistence type="predicted"/>
<gene>
    <name evidence="6" type="ORF">QFW96_23860</name>
</gene>
<evidence type="ECO:0000259" key="5">
    <source>
        <dbReference type="PROSITE" id="PS50837"/>
    </source>
</evidence>
<evidence type="ECO:0000256" key="1">
    <source>
        <dbReference type="ARBA" id="ARBA00022614"/>
    </source>
</evidence>
<dbReference type="Pfam" id="PF22733">
    <property type="entry name" value="NNH1"/>
    <property type="match status" value="1"/>
</dbReference>
<dbReference type="PRINTS" id="PR00364">
    <property type="entry name" value="DISEASERSIST"/>
</dbReference>
<evidence type="ECO:0000256" key="4">
    <source>
        <dbReference type="ARBA" id="ARBA00022840"/>
    </source>
</evidence>
<comment type="caution">
    <text evidence="6">The sequence shown here is derived from an EMBL/GenBank/DDBJ whole genome shotgun (WGS) entry which is preliminary data.</text>
</comment>